<proteinExistence type="inferred from homology"/>
<dbReference type="PANTHER" id="PTHR10528:SF6">
    <property type="entry name" value="AF4_FMR2 FAMILY MEMBER 1"/>
    <property type="match status" value="1"/>
</dbReference>
<evidence type="ECO:0000256" key="1">
    <source>
        <dbReference type="ARBA" id="ARBA00004123"/>
    </source>
</evidence>
<gene>
    <name evidence="7" type="primary">Aff1</name>
    <name evidence="7" type="ORF">CALVIR_R11057</name>
</gene>
<feature type="compositionally biased region" description="Polar residues" evidence="5">
    <location>
        <begin position="253"/>
        <end position="285"/>
    </location>
</feature>
<feature type="domain" description="AF4/FMR2 C-terminal homology" evidence="6">
    <location>
        <begin position="946"/>
        <end position="1215"/>
    </location>
</feature>
<feature type="region of interest" description="Disordered" evidence="5">
    <location>
        <begin position="331"/>
        <end position="388"/>
    </location>
</feature>
<dbReference type="GO" id="GO:0032783">
    <property type="term" value="C:super elongation complex"/>
    <property type="evidence" value="ECO:0007669"/>
    <property type="project" value="TreeGrafter"/>
</dbReference>
<feature type="compositionally biased region" description="Basic and acidic residues" evidence="5">
    <location>
        <begin position="775"/>
        <end position="832"/>
    </location>
</feature>
<evidence type="ECO:0000256" key="4">
    <source>
        <dbReference type="ARBA" id="ARBA00023242"/>
    </source>
</evidence>
<feature type="compositionally biased region" description="Basic and acidic residues" evidence="5">
    <location>
        <begin position="729"/>
        <end position="738"/>
    </location>
</feature>
<dbReference type="Gene3D" id="6.10.250.2670">
    <property type="match status" value="1"/>
</dbReference>
<feature type="region of interest" description="Disordered" evidence="5">
    <location>
        <begin position="1089"/>
        <end position="1128"/>
    </location>
</feature>
<evidence type="ECO:0000256" key="3">
    <source>
        <dbReference type="ARBA" id="ARBA00022553"/>
    </source>
</evidence>
<feature type="non-terminal residue" evidence="7">
    <location>
        <position position="1216"/>
    </location>
</feature>
<dbReference type="Pfam" id="PF05110">
    <property type="entry name" value="AF-4"/>
    <property type="match status" value="1"/>
</dbReference>
<feature type="compositionally biased region" description="Basic and acidic residues" evidence="5">
    <location>
        <begin position="903"/>
        <end position="934"/>
    </location>
</feature>
<feature type="non-terminal residue" evidence="7">
    <location>
        <position position="1"/>
    </location>
</feature>
<comment type="similarity">
    <text evidence="2">Belongs to the AF4 family.</text>
</comment>
<comment type="subcellular location">
    <subcellularLocation>
        <location evidence="1">Nucleus</location>
    </subcellularLocation>
</comment>
<dbReference type="Pfam" id="PF18876">
    <property type="entry name" value="AFF4_CHD"/>
    <property type="match status" value="1"/>
</dbReference>
<keyword evidence="8" id="KW-1185">Reference proteome</keyword>
<feature type="compositionally biased region" description="Basic and acidic residues" evidence="5">
    <location>
        <begin position="331"/>
        <end position="361"/>
    </location>
</feature>
<feature type="compositionally biased region" description="Basic and acidic residues" evidence="5">
    <location>
        <begin position="168"/>
        <end position="178"/>
    </location>
</feature>
<feature type="region of interest" description="Disordered" evidence="5">
    <location>
        <begin position="449"/>
        <end position="952"/>
    </location>
</feature>
<feature type="compositionally biased region" description="Polar residues" evidence="5">
    <location>
        <begin position="216"/>
        <end position="246"/>
    </location>
</feature>
<evidence type="ECO:0000256" key="2">
    <source>
        <dbReference type="ARBA" id="ARBA00007354"/>
    </source>
</evidence>
<comment type="caution">
    <text evidence="7">The sequence shown here is derived from an EMBL/GenBank/DDBJ whole genome shotgun (WGS) entry which is preliminary data.</text>
</comment>
<feature type="compositionally biased region" description="Basic and acidic residues" evidence="5">
    <location>
        <begin position="555"/>
        <end position="564"/>
    </location>
</feature>
<reference evidence="7" key="1">
    <citation type="submission" date="2019-10" db="EMBL/GenBank/DDBJ databases">
        <title>Bird 10,000 Genomes (B10K) Project - Family phase.</title>
        <authorList>
            <person name="Zhang G."/>
        </authorList>
    </citation>
    <scope>NUCLEOTIDE SEQUENCE</scope>
    <source>
        <strain evidence="7">B10K-DU-002-55</strain>
        <tissue evidence="7">Muscle</tissue>
    </source>
</reference>
<name>A0A851CQF3_CALVR</name>
<dbReference type="InterPro" id="IPR043640">
    <property type="entry name" value="AF4/FMR2_CHD"/>
</dbReference>
<dbReference type="Proteomes" id="UP000642973">
    <property type="component" value="Unassembled WGS sequence"/>
</dbReference>
<feature type="compositionally biased region" description="Pro residues" evidence="5">
    <location>
        <begin position="514"/>
        <end position="524"/>
    </location>
</feature>
<feature type="compositionally biased region" description="Low complexity" evidence="5">
    <location>
        <begin position="1109"/>
        <end position="1124"/>
    </location>
</feature>
<evidence type="ECO:0000256" key="5">
    <source>
        <dbReference type="SAM" id="MobiDB-lite"/>
    </source>
</evidence>
<evidence type="ECO:0000313" key="7">
    <source>
        <dbReference type="EMBL" id="NWI58480.1"/>
    </source>
</evidence>
<dbReference type="AlphaFoldDB" id="A0A851CQF3"/>
<sequence length="1216" mass="134109">SLCNEERNLLRIRERERRSQEVLENKDQFSEKTPLFAEPYKTNKEDELSSRIQNMLGNYEEVKEFMSNKSCQNLIGIPNSVAPLIPPGKPDRPHLPGKTSHPLPSSFQHTTRRPPVGPMAVAPRPPSHSIHYQKTQSGTEAASGLHPKSRSFSSSGSRGQGHNPGGQESRHGRNDKPGNGEGRAPELQASPLPLSPLLPCLLSSPVAPLSPLHSSQHINSRSQNSSKSQGPTYSQTKSLQDPVTGSQEKESQDNSAVTLTSTTQPCSQTFPPSLTSKASAMQQKPTAYVRPMDGQDQAPFESLELKPLLEEYREGTNEDLSDLKAKVKAELSKLETPSEPKGEPDEDISDLKKKAKAELSKLETPSESIEEMTRSWPPPLTALNTPTKAEPSKFPFPTKDVGGWFVLATANQIFFSVCCLKICLPWLIFIFWLSFRMLQDDLQLSDSEESGDDQVVEKSPSSLAPPSSLQSQPKSVASAHSSSSESGSTSDSESSSDSETESHSSDSEVNNDPPRAPAPEPEPPTSNKWQLDNWLTKVNPPAVPTENLSEIPCGDGHEEGKQQEQDISSNSSHRHAEPREPHHKSQVARAPQDAHLPTKRNCQKPPVHTEEPSPRQTVGSKRPSKLLVREGSKRGLKVESDPGPLEVRDQSSKDKPKVKKIVKPKSTDRKDLKSALQEPFEKRKHKGSHQASAKPFVDPKFMGDAQAHDALGPLPQGQGTTPSRTSSHRPQDLHKEKLPLPLGEKLLSPVRDPPTREHLVVKIDLCYLDRVPQPPRKDGHERRTETKDLPGSRKQDLKRKATDTPEESGRKRKREEKEETDRKKTKSKKETKSLQSSVNKDSSKLKASKALAETQKKDMLLLPVPPVSTAHPAPKSTKMAQKRPKTETDGLPAMDNPARNKSNHKDPLSAKHGKVEGNHTELSKGIKGSAKDVTKPFPVPSLPNGTSKPSRPLLKFEKQHSKEYYFEQAQRLKHKADAMTDKTGKAFQYLEAALLFIEYGIALESDALEPKSAYSIFSDTIVLIKFIMTLKPFAEFSVSSHGKIFAVLRMRCQSILHMAMFGYKKDTAMRYSRLLNDHFKSNFRVTQAPSPGVARSTGLPSPLSPIPSPAGSVSSQSGSNDSNSIGHNGIGNTIGSTVTVSSHISSITSSYVNITSYILHAYEIWEKANALARKNKEFFAELSRATCALALTSSLTDLVHYIRQGLQWLRLEANMP</sequence>
<accession>A0A851CQF3</accession>
<dbReference type="EMBL" id="WEIV01023757">
    <property type="protein sequence ID" value="NWI58480.1"/>
    <property type="molecule type" value="Genomic_DNA"/>
</dbReference>
<dbReference type="GO" id="GO:0010468">
    <property type="term" value="P:regulation of gene expression"/>
    <property type="evidence" value="ECO:0007669"/>
    <property type="project" value="InterPro"/>
</dbReference>
<feature type="region of interest" description="Disordered" evidence="5">
    <location>
        <begin position="78"/>
        <end position="301"/>
    </location>
</feature>
<feature type="compositionally biased region" description="Low complexity" evidence="5">
    <location>
        <begin position="190"/>
        <end position="215"/>
    </location>
</feature>
<protein>
    <submittedName>
        <fullName evidence="7">AFF1 protein</fullName>
    </submittedName>
</protein>
<dbReference type="PANTHER" id="PTHR10528">
    <property type="entry name" value="AF4/FMR2 FAMILY MEMBER"/>
    <property type="match status" value="1"/>
</dbReference>
<keyword evidence="3" id="KW-0597">Phosphoprotein</keyword>
<feature type="compositionally biased region" description="Polar residues" evidence="5">
    <location>
        <begin position="130"/>
        <end position="140"/>
    </location>
</feature>
<organism evidence="7 8">
    <name type="scientific">Calyptomena viridis</name>
    <name type="common">Lesser green broadbill</name>
    <dbReference type="NCBI Taxonomy" id="135972"/>
    <lineage>
        <taxon>Eukaryota</taxon>
        <taxon>Metazoa</taxon>
        <taxon>Chordata</taxon>
        <taxon>Craniata</taxon>
        <taxon>Vertebrata</taxon>
        <taxon>Euteleostomi</taxon>
        <taxon>Archelosauria</taxon>
        <taxon>Archosauria</taxon>
        <taxon>Dinosauria</taxon>
        <taxon>Saurischia</taxon>
        <taxon>Theropoda</taxon>
        <taxon>Coelurosauria</taxon>
        <taxon>Aves</taxon>
        <taxon>Neognathae</taxon>
        <taxon>Neoaves</taxon>
        <taxon>Telluraves</taxon>
        <taxon>Australaves</taxon>
        <taxon>Passeriformes</taxon>
        <taxon>Eurylaimidae</taxon>
        <taxon>Calyptomena</taxon>
    </lineage>
</organism>
<keyword evidence="4" id="KW-0539">Nucleus</keyword>
<evidence type="ECO:0000313" key="8">
    <source>
        <dbReference type="Proteomes" id="UP000642973"/>
    </source>
</evidence>
<feature type="compositionally biased region" description="Basic and acidic residues" evidence="5">
    <location>
        <begin position="627"/>
        <end position="655"/>
    </location>
</feature>
<evidence type="ECO:0000259" key="6">
    <source>
        <dbReference type="Pfam" id="PF18876"/>
    </source>
</evidence>
<dbReference type="InterPro" id="IPR007797">
    <property type="entry name" value="AF4/FMR2"/>
</dbReference>
<feature type="compositionally biased region" description="Low complexity" evidence="5">
    <location>
        <begin position="458"/>
        <end position="493"/>
    </location>
</feature>